<protein>
    <submittedName>
        <fullName evidence="2">Conserved protein</fullName>
    </submittedName>
</protein>
<dbReference type="Proteomes" id="UP000001176">
    <property type="component" value="Chromosome"/>
</dbReference>
<dbReference type="RefSeq" id="WP_012228128.1">
    <property type="nucleotide sequence ID" value="NC_010125.1"/>
</dbReference>
<proteinExistence type="predicted"/>
<evidence type="ECO:0000313" key="3">
    <source>
        <dbReference type="Proteomes" id="UP000001176"/>
    </source>
</evidence>
<feature type="compositionally biased region" description="Basic residues" evidence="1">
    <location>
        <begin position="318"/>
        <end position="329"/>
    </location>
</feature>
<keyword evidence="3" id="KW-1185">Reference proteome</keyword>
<dbReference type="AlphaFoldDB" id="A9H4H4"/>
<dbReference type="KEGG" id="gdi:GDI3494"/>
<feature type="compositionally biased region" description="Basic residues" evidence="1">
    <location>
        <begin position="357"/>
        <end position="373"/>
    </location>
</feature>
<gene>
    <name evidence="2" type="ordered locus">GDI3494</name>
</gene>
<dbReference type="InterPro" id="IPR006637">
    <property type="entry name" value="ChW"/>
</dbReference>
<organism evidence="2 3">
    <name type="scientific">Gluconacetobacter diazotrophicus (strain ATCC 49037 / DSM 5601 / CCUG 37298 / CIP 103539 / LMG 7603 / PAl5)</name>
    <dbReference type="NCBI Taxonomy" id="272568"/>
    <lineage>
        <taxon>Bacteria</taxon>
        <taxon>Pseudomonadati</taxon>
        <taxon>Pseudomonadota</taxon>
        <taxon>Alphaproteobacteria</taxon>
        <taxon>Acetobacterales</taxon>
        <taxon>Acetobacteraceae</taxon>
        <taxon>Gluconacetobacter</taxon>
    </lineage>
</organism>
<dbReference type="EMBL" id="AM889285">
    <property type="protein sequence ID" value="CAP57437.1"/>
    <property type="molecule type" value="Genomic_DNA"/>
</dbReference>
<dbReference type="Pfam" id="PF07538">
    <property type="entry name" value="ChW"/>
    <property type="match status" value="1"/>
</dbReference>
<sequence>MPDSMTESQGRIVDLKVAGHLMTLDPGLYCVFHAPQPDPGPGFDRGTFHQGGAEDLPGVRISRAPGAAGAGVAIVTFDADGWLGAARNAALVRVPANAAQVLVTFYQDPILASEIPRLKVVRLADMPGPTPVPVPQGVESTPGLVPTPSAPAPAQPGGGITANIQRRGDVVSAMEEGHGRSGSKAWIEGFAVVPTRLIAAEDIEYQAVLGRGWLSPWSAGGQYCGSRGMALPILGLRVRLKPEAARRFSCRVSASFTDGTRAGPTGDGAVVEAESLAPLEAFRIDIAPLDVAETPDAEEEALLAIVSAPDPAPAVPKPARRGPAARRPKPPGGSPADRSGAPRPGPQGAGVAGGTVKARRQRAARRKTSRGGS</sequence>
<feature type="region of interest" description="Disordered" evidence="1">
    <location>
        <begin position="308"/>
        <end position="373"/>
    </location>
</feature>
<evidence type="ECO:0000256" key="1">
    <source>
        <dbReference type="SAM" id="MobiDB-lite"/>
    </source>
</evidence>
<name>A9H4H4_GLUDA</name>
<reference evidence="2 3" key="1">
    <citation type="journal article" date="2009" name="BMC Genomics">
        <title>Complete genome sequence of the sugarcane nitrogen-fixing endophyte Gluconacetobacter diazotrophicus Pal5.</title>
        <authorList>
            <person name="Bertalan M."/>
            <person name="Albano R."/>
            <person name="Padua V."/>
            <person name="Rouws L."/>
            <person name="Rojas C."/>
            <person name="Hemerly A."/>
            <person name="Teixeira K."/>
            <person name="Schwab S."/>
            <person name="Araujo J."/>
            <person name="Oliveira A."/>
            <person name="Franca L."/>
            <person name="Magalhaes V."/>
            <person name="Alqueres S."/>
            <person name="Cardoso A."/>
            <person name="Almeida W."/>
            <person name="Loureiro M.M."/>
            <person name="Nogueira E."/>
            <person name="Cidade D."/>
            <person name="Oliveira D."/>
            <person name="Simao T."/>
            <person name="Macedo J."/>
            <person name="Valadao A."/>
            <person name="Dreschsel M."/>
            <person name="Freitas F."/>
            <person name="Vidal M."/>
            <person name="Guedes H."/>
            <person name="Rodrigues E."/>
            <person name="Meneses C."/>
            <person name="Brioso P."/>
            <person name="Pozzer L."/>
            <person name="Figueiredo D."/>
            <person name="Montano H."/>
            <person name="Junior J."/>
            <person name="Filho G."/>
            <person name="Flores V."/>
            <person name="Ferreira B."/>
            <person name="Branco A."/>
            <person name="Gonzalez P."/>
            <person name="Guillobel H."/>
            <person name="Lemos M."/>
            <person name="Seibel L."/>
            <person name="Macedo J."/>
            <person name="Alves-Ferreira M."/>
            <person name="Sachetto-Martins G."/>
            <person name="Coelho A."/>
            <person name="Santos E."/>
            <person name="Amaral G."/>
            <person name="Neves A."/>
            <person name="Pacheco A.B."/>
            <person name="Carvalho D."/>
            <person name="Lery L."/>
            <person name="Bisch P."/>
            <person name="Rossle S.C."/>
            <person name="Urmenyi T."/>
            <person name="Kruger W.V."/>
            <person name="Martins O."/>
            <person name="Baldani J.I."/>
            <person name="Ferreira P.C."/>
        </authorList>
    </citation>
    <scope>NUCLEOTIDE SEQUENCE [LARGE SCALE GENOMIC DNA]</scope>
    <source>
        <strain evidence="3">ATCC 49037 / DSM 5601 / CCUG 37298 / CIP 103539 / LMG 7603 / PAl5</strain>
    </source>
</reference>
<accession>A9H4H4</accession>
<evidence type="ECO:0000313" key="2">
    <source>
        <dbReference type="EMBL" id="CAP57437.1"/>
    </source>
</evidence>